<keyword evidence="2" id="KW-1185">Reference proteome</keyword>
<name>A0A239AGJ3_9FLAO</name>
<evidence type="ECO:0000313" key="1">
    <source>
        <dbReference type="EMBL" id="SNR94053.1"/>
    </source>
</evidence>
<accession>A0A239AGJ3</accession>
<dbReference type="AlphaFoldDB" id="A0A239AGJ3"/>
<dbReference type="Proteomes" id="UP000198379">
    <property type="component" value="Unassembled WGS sequence"/>
</dbReference>
<reference evidence="1 2" key="1">
    <citation type="submission" date="2017-06" db="EMBL/GenBank/DDBJ databases">
        <authorList>
            <person name="Kim H.J."/>
            <person name="Triplett B.A."/>
        </authorList>
    </citation>
    <scope>NUCLEOTIDE SEQUENCE [LARGE SCALE GENOMIC DNA]</scope>
    <source>
        <strain evidence="1 2">DSM 25597</strain>
    </source>
</reference>
<sequence>MKFGGTIIIDQPYEKLAALFADTNNLKEWQEGFQKKELTKGTEGENGAISKIYLAQGKRKMELTETIVDNQLPHSIEATYHHMHMDNTLKTSFIPINDTQTEYKTEGEYTRVSWIMPKLMMLLFPSLFKKQAYKWMENFKRFAESQE</sequence>
<dbReference type="SUPFAM" id="SSF55961">
    <property type="entry name" value="Bet v1-like"/>
    <property type="match status" value="1"/>
</dbReference>
<evidence type="ECO:0000313" key="2">
    <source>
        <dbReference type="Proteomes" id="UP000198379"/>
    </source>
</evidence>
<dbReference type="Gene3D" id="3.30.530.20">
    <property type="match status" value="1"/>
</dbReference>
<proteinExistence type="predicted"/>
<dbReference type="InterPro" id="IPR023393">
    <property type="entry name" value="START-like_dom_sf"/>
</dbReference>
<dbReference type="CDD" id="cd07812">
    <property type="entry name" value="SRPBCC"/>
    <property type="match status" value="1"/>
</dbReference>
<dbReference type="RefSeq" id="WP_089372172.1">
    <property type="nucleotide sequence ID" value="NZ_BMEP01000008.1"/>
</dbReference>
<evidence type="ECO:0008006" key="3">
    <source>
        <dbReference type="Google" id="ProtNLM"/>
    </source>
</evidence>
<protein>
    <recommendedName>
        <fullName evidence="3">Polyketide cyclase / dehydrase and lipid transport</fullName>
    </recommendedName>
</protein>
<dbReference type="OrthoDB" id="411301at2"/>
<organism evidence="1 2">
    <name type="scientific">Dokdonia pacifica</name>
    <dbReference type="NCBI Taxonomy" id="1627892"/>
    <lineage>
        <taxon>Bacteria</taxon>
        <taxon>Pseudomonadati</taxon>
        <taxon>Bacteroidota</taxon>
        <taxon>Flavobacteriia</taxon>
        <taxon>Flavobacteriales</taxon>
        <taxon>Flavobacteriaceae</taxon>
        <taxon>Dokdonia</taxon>
    </lineage>
</organism>
<gene>
    <name evidence="1" type="ORF">SAMN06265376_104376</name>
</gene>
<dbReference type="EMBL" id="FZNY01000004">
    <property type="protein sequence ID" value="SNR94053.1"/>
    <property type="molecule type" value="Genomic_DNA"/>
</dbReference>